<comment type="caution">
    <text evidence="1">The sequence shown here is derived from an EMBL/GenBank/DDBJ whole genome shotgun (WGS) entry which is preliminary data.</text>
</comment>
<dbReference type="Proteomes" id="UP001303160">
    <property type="component" value="Unassembled WGS sequence"/>
</dbReference>
<accession>A0AAN7AQ65</accession>
<reference evidence="1" key="2">
    <citation type="submission" date="2023-05" db="EMBL/GenBank/DDBJ databases">
        <authorList>
            <consortium name="Lawrence Berkeley National Laboratory"/>
            <person name="Steindorff A."/>
            <person name="Hensen N."/>
            <person name="Bonometti L."/>
            <person name="Westerberg I."/>
            <person name="Brannstrom I.O."/>
            <person name="Guillou S."/>
            <person name="Cros-Aarteil S."/>
            <person name="Calhoun S."/>
            <person name="Haridas S."/>
            <person name="Kuo A."/>
            <person name="Mondo S."/>
            <person name="Pangilinan J."/>
            <person name="Riley R."/>
            <person name="Labutti K."/>
            <person name="Andreopoulos B."/>
            <person name="Lipzen A."/>
            <person name="Chen C."/>
            <person name="Yanf M."/>
            <person name="Daum C."/>
            <person name="Ng V."/>
            <person name="Clum A."/>
            <person name="Ohm R."/>
            <person name="Martin F."/>
            <person name="Silar P."/>
            <person name="Natvig D."/>
            <person name="Lalanne C."/>
            <person name="Gautier V."/>
            <person name="Ament-Velasquez S.L."/>
            <person name="Kruys A."/>
            <person name="Hutchinson M.I."/>
            <person name="Powell A.J."/>
            <person name="Barry K."/>
            <person name="Miller A.N."/>
            <person name="Grigoriev I.V."/>
            <person name="Debuchy R."/>
            <person name="Gladieux P."/>
            <person name="Thoren M.H."/>
            <person name="Johannesson H."/>
        </authorList>
    </citation>
    <scope>NUCLEOTIDE SEQUENCE</scope>
    <source>
        <strain evidence="1">CBS 315.58</strain>
    </source>
</reference>
<gene>
    <name evidence="1" type="ORF">QBC40DRAFT_259386</name>
</gene>
<organism evidence="1 2">
    <name type="scientific">Triangularia verruculosa</name>
    <dbReference type="NCBI Taxonomy" id="2587418"/>
    <lineage>
        <taxon>Eukaryota</taxon>
        <taxon>Fungi</taxon>
        <taxon>Dikarya</taxon>
        <taxon>Ascomycota</taxon>
        <taxon>Pezizomycotina</taxon>
        <taxon>Sordariomycetes</taxon>
        <taxon>Sordariomycetidae</taxon>
        <taxon>Sordariales</taxon>
        <taxon>Podosporaceae</taxon>
        <taxon>Triangularia</taxon>
    </lineage>
</organism>
<dbReference type="Gene3D" id="1.20.1050.10">
    <property type="match status" value="1"/>
</dbReference>
<dbReference type="SUPFAM" id="SSF47616">
    <property type="entry name" value="GST C-terminal domain-like"/>
    <property type="match status" value="1"/>
</dbReference>
<protein>
    <recommendedName>
        <fullName evidence="3">Glutathione S-transferase</fullName>
    </recommendedName>
</protein>
<reference evidence="1" key="1">
    <citation type="journal article" date="2023" name="Mol. Phylogenet. Evol.">
        <title>Genome-scale phylogeny and comparative genomics of the fungal order Sordariales.</title>
        <authorList>
            <person name="Hensen N."/>
            <person name="Bonometti L."/>
            <person name="Westerberg I."/>
            <person name="Brannstrom I.O."/>
            <person name="Guillou S."/>
            <person name="Cros-Aarteil S."/>
            <person name="Calhoun S."/>
            <person name="Haridas S."/>
            <person name="Kuo A."/>
            <person name="Mondo S."/>
            <person name="Pangilinan J."/>
            <person name="Riley R."/>
            <person name="LaButti K."/>
            <person name="Andreopoulos B."/>
            <person name="Lipzen A."/>
            <person name="Chen C."/>
            <person name="Yan M."/>
            <person name="Daum C."/>
            <person name="Ng V."/>
            <person name="Clum A."/>
            <person name="Steindorff A."/>
            <person name="Ohm R.A."/>
            <person name="Martin F."/>
            <person name="Silar P."/>
            <person name="Natvig D.O."/>
            <person name="Lalanne C."/>
            <person name="Gautier V."/>
            <person name="Ament-Velasquez S.L."/>
            <person name="Kruys A."/>
            <person name="Hutchinson M.I."/>
            <person name="Powell A.J."/>
            <person name="Barry K."/>
            <person name="Miller A.N."/>
            <person name="Grigoriev I.V."/>
            <person name="Debuchy R."/>
            <person name="Gladieux P."/>
            <person name="Hiltunen Thoren M."/>
            <person name="Johannesson H."/>
        </authorList>
    </citation>
    <scope>NUCLEOTIDE SEQUENCE</scope>
    <source>
        <strain evidence="1">CBS 315.58</strain>
    </source>
</reference>
<keyword evidence="2" id="KW-1185">Reference proteome</keyword>
<evidence type="ECO:0008006" key="3">
    <source>
        <dbReference type="Google" id="ProtNLM"/>
    </source>
</evidence>
<proteinExistence type="predicted"/>
<name>A0AAN7AQ65_9PEZI</name>
<evidence type="ECO:0000313" key="2">
    <source>
        <dbReference type="Proteomes" id="UP001303160"/>
    </source>
</evidence>
<sequence>MTGEEGERYLCGSFLTAVDILLSFNLTTTRGGVGKMMVSAGQDNKGKITLWEKYPRVSEYLERLQQEKGYLRAEESILAAEGKESEMQCFESLKEDFVI</sequence>
<dbReference type="AlphaFoldDB" id="A0AAN7AQ65"/>
<dbReference type="InterPro" id="IPR036282">
    <property type="entry name" value="Glutathione-S-Trfase_C_sf"/>
</dbReference>
<dbReference type="EMBL" id="MU864027">
    <property type="protein sequence ID" value="KAK4195069.1"/>
    <property type="molecule type" value="Genomic_DNA"/>
</dbReference>
<evidence type="ECO:0000313" key="1">
    <source>
        <dbReference type="EMBL" id="KAK4195069.1"/>
    </source>
</evidence>